<evidence type="ECO:0008006" key="4">
    <source>
        <dbReference type="Google" id="ProtNLM"/>
    </source>
</evidence>
<evidence type="ECO:0000256" key="1">
    <source>
        <dbReference type="SAM" id="Phobius"/>
    </source>
</evidence>
<protein>
    <recommendedName>
        <fullName evidence="4">RND transporter</fullName>
    </recommendedName>
</protein>
<accession>A0A5R9GJX8</accession>
<keyword evidence="1" id="KW-1133">Transmembrane helix</keyword>
<comment type="caution">
    <text evidence="2">The sequence shown here is derived from an EMBL/GenBank/DDBJ whole genome shotgun (WGS) entry which is preliminary data.</text>
</comment>
<reference evidence="2 3" key="1">
    <citation type="journal article" date="2019" name="Appl. Environ. Microbiol.">
        <title>Environmental Evidence and Genomic Insight of Iron-oxidizing Bacteria Preference Towards More Corrosion Resistant Stainless Steel at Higher Salinities.</title>
        <authorList>
            <person name="Garrison C.E."/>
            <person name="Price K.A."/>
            <person name="Field E.K."/>
        </authorList>
    </citation>
    <scope>NUCLEOTIDE SEQUENCE [LARGE SCALE GENOMIC DNA]</scope>
    <source>
        <strain evidence="2 3">P3</strain>
    </source>
</reference>
<keyword evidence="1" id="KW-0472">Membrane</keyword>
<gene>
    <name evidence="2" type="ORF">FEF65_10110</name>
</gene>
<evidence type="ECO:0000313" key="2">
    <source>
        <dbReference type="EMBL" id="TLS66510.1"/>
    </source>
</evidence>
<name>A0A5R9GJX8_9PROT</name>
<proteinExistence type="predicted"/>
<sequence length="74" mass="8576">MKWLDELPYPALIAMAILMALLPFEPEPHLSEKLRMLATGVLSRPIDIFDLLWHLLPTILIGVKLFRARRSKRV</sequence>
<feature type="transmembrane region" description="Helical" evidence="1">
    <location>
        <begin position="44"/>
        <end position="66"/>
    </location>
</feature>
<keyword evidence="1" id="KW-0812">Transmembrane</keyword>
<dbReference type="Proteomes" id="UP000306585">
    <property type="component" value="Unassembled WGS sequence"/>
</dbReference>
<dbReference type="RefSeq" id="WP_138239690.1">
    <property type="nucleotide sequence ID" value="NZ_VBRY01000009.1"/>
</dbReference>
<organism evidence="2 3">
    <name type="scientific">Mariprofundus erugo</name>
    <dbReference type="NCBI Taxonomy" id="2528639"/>
    <lineage>
        <taxon>Bacteria</taxon>
        <taxon>Pseudomonadati</taxon>
        <taxon>Pseudomonadota</taxon>
        <taxon>Candidatius Mariprofundia</taxon>
        <taxon>Mariprofundales</taxon>
        <taxon>Mariprofundaceae</taxon>
        <taxon>Mariprofundus</taxon>
    </lineage>
</organism>
<dbReference type="AlphaFoldDB" id="A0A5R9GJX8"/>
<dbReference type="EMBL" id="VBRY01000009">
    <property type="protein sequence ID" value="TLS66510.1"/>
    <property type="molecule type" value="Genomic_DNA"/>
</dbReference>
<evidence type="ECO:0000313" key="3">
    <source>
        <dbReference type="Proteomes" id="UP000306585"/>
    </source>
</evidence>
<feature type="transmembrane region" description="Helical" evidence="1">
    <location>
        <begin position="7"/>
        <end position="24"/>
    </location>
</feature>
<keyword evidence="3" id="KW-1185">Reference proteome</keyword>